<keyword evidence="6" id="KW-1185">Reference proteome</keyword>
<evidence type="ECO:0000256" key="4">
    <source>
        <dbReference type="PIRNR" id="PIRNR006078"/>
    </source>
</evidence>
<dbReference type="RefSeq" id="WP_254163408.1">
    <property type="nucleotide sequence ID" value="NZ_JAHESF010000009.1"/>
</dbReference>
<dbReference type="InterPro" id="IPR018193">
    <property type="entry name" value="Glyc_kinase_flavodox-like_fold"/>
</dbReference>
<dbReference type="GO" id="GO:0031388">
    <property type="term" value="P:organic acid phosphorylation"/>
    <property type="evidence" value="ECO:0007669"/>
    <property type="project" value="UniProtKB-UniRule"/>
</dbReference>
<dbReference type="PANTHER" id="PTHR21599">
    <property type="entry name" value="GLYCERATE KINASE"/>
    <property type="match status" value="1"/>
</dbReference>
<reference evidence="5 6" key="1">
    <citation type="submission" date="2021-05" db="EMBL/GenBank/DDBJ databases">
        <title>A Polyphasic approach of four new species of the genus Ohtaekwangia: Ohtaekwangia histidinii sp. nov., Ohtaekwangia cretensis sp. nov., Ohtaekwangia indiensis sp. nov., Ohtaekwangia reichenbachii sp. nov. from diverse environment.</title>
        <authorList>
            <person name="Octaviana S."/>
        </authorList>
    </citation>
    <scope>NUCLEOTIDE SEQUENCE [LARGE SCALE GENOMIC DNA]</scope>
    <source>
        <strain evidence="5 6">PWU4</strain>
    </source>
</reference>
<dbReference type="GO" id="GO:0008887">
    <property type="term" value="F:glycerate kinase activity"/>
    <property type="evidence" value="ECO:0007669"/>
    <property type="project" value="UniProtKB-UniRule"/>
</dbReference>
<name>A0AAP2GN15_9BACT</name>
<keyword evidence="3 4" id="KW-0418">Kinase</keyword>
<dbReference type="NCBIfam" id="TIGR00045">
    <property type="entry name" value="glycerate kinase"/>
    <property type="match status" value="1"/>
</dbReference>
<dbReference type="Pfam" id="PF02595">
    <property type="entry name" value="Gly_kinase"/>
    <property type="match status" value="1"/>
</dbReference>
<evidence type="ECO:0000313" key="6">
    <source>
        <dbReference type="Proteomes" id="UP001319200"/>
    </source>
</evidence>
<dbReference type="Gene3D" id="3.40.50.10350">
    <property type="entry name" value="Glycerate kinase, domain 1"/>
    <property type="match status" value="1"/>
</dbReference>
<dbReference type="PANTHER" id="PTHR21599:SF0">
    <property type="entry name" value="GLYCERATE KINASE"/>
    <property type="match status" value="1"/>
</dbReference>
<organism evidence="5 6">
    <name type="scientific">Chryseosolibacter histidini</name>
    <dbReference type="NCBI Taxonomy" id="2782349"/>
    <lineage>
        <taxon>Bacteria</taxon>
        <taxon>Pseudomonadati</taxon>
        <taxon>Bacteroidota</taxon>
        <taxon>Cytophagia</taxon>
        <taxon>Cytophagales</taxon>
        <taxon>Chryseotaleaceae</taxon>
        <taxon>Chryseosolibacter</taxon>
    </lineage>
</organism>
<proteinExistence type="inferred from homology"/>
<evidence type="ECO:0000313" key="5">
    <source>
        <dbReference type="EMBL" id="MBT1697538.1"/>
    </source>
</evidence>
<protein>
    <submittedName>
        <fullName evidence="5">Glycerate kinase</fullName>
        <ecNumber evidence="5">2.7.1.-</ecNumber>
    </submittedName>
</protein>
<keyword evidence="2 4" id="KW-0808">Transferase</keyword>
<gene>
    <name evidence="5" type="ORF">KK083_11670</name>
</gene>
<evidence type="ECO:0000256" key="1">
    <source>
        <dbReference type="ARBA" id="ARBA00006284"/>
    </source>
</evidence>
<accession>A0AAP2GN15</accession>
<comment type="similarity">
    <text evidence="1 4">Belongs to the glycerate kinase type-1 family.</text>
</comment>
<dbReference type="PIRSF" id="PIRSF006078">
    <property type="entry name" value="GlxK"/>
    <property type="match status" value="1"/>
</dbReference>
<evidence type="ECO:0000256" key="2">
    <source>
        <dbReference type="ARBA" id="ARBA00022679"/>
    </source>
</evidence>
<comment type="caution">
    <text evidence="5">The sequence shown here is derived from an EMBL/GenBank/DDBJ whole genome shotgun (WGS) entry which is preliminary data.</text>
</comment>
<evidence type="ECO:0000256" key="3">
    <source>
        <dbReference type="ARBA" id="ARBA00022777"/>
    </source>
</evidence>
<dbReference type="SUPFAM" id="SSF110738">
    <property type="entry name" value="Glycerate kinase I"/>
    <property type="match status" value="1"/>
</dbReference>
<sequence length="379" mass="39566">MHVLIAPNAFKNSLSAEAAAQAIQRGLEQSMLSCTCECFPIGDGGDGTGHLLIKKCGGTRVEAVVHDPLGKAIRTSLGLIDQGVTAVIEMADASGLRLLRTDQLNPLRASSAGTGELIRLALDKGVKKIIIGMGGSATVDGGTGILKALGVRFLDAAGETLQDMPESLTNLASVDTIGIDPRIFACEVIVLCDVDNMLLGEQGSAAVFGPQKGASPEAVKKLDAALARLSAVALRQTGIDMSAVKYGGTAGGAAAGLHVFLKARLVHGIDHFLQLTRFEQALEKSDLVITGEGSIDEQTLQGKGPFGVAMAAKRKNIPVIGLAGKVPLEKSSTLQQYFDMLLSIGNEPTDLTSAMKHTAANLTRTAWEVGNSLSLNFRR</sequence>
<dbReference type="EMBL" id="JAHESF010000009">
    <property type="protein sequence ID" value="MBT1697538.1"/>
    <property type="molecule type" value="Genomic_DNA"/>
</dbReference>
<dbReference type="AlphaFoldDB" id="A0AAP2GN15"/>
<dbReference type="InterPro" id="IPR018197">
    <property type="entry name" value="Glycerate_kinase_RE-like"/>
</dbReference>
<dbReference type="Proteomes" id="UP001319200">
    <property type="component" value="Unassembled WGS sequence"/>
</dbReference>
<dbReference type="EC" id="2.7.1.-" evidence="5"/>
<dbReference type="InterPro" id="IPR036129">
    <property type="entry name" value="Glycerate_kinase_sf"/>
</dbReference>
<dbReference type="Gene3D" id="3.90.1510.10">
    <property type="entry name" value="Glycerate kinase, domain 2"/>
    <property type="match status" value="1"/>
</dbReference>
<dbReference type="InterPro" id="IPR004381">
    <property type="entry name" value="Glycerate_kinase"/>
</dbReference>